<feature type="region of interest" description="Disordered" evidence="3">
    <location>
        <begin position="608"/>
        <end position="643"/>
    </location>
</feature>
<protein>
    <recommendedName>
        <fullName evidence="5">VASt domain-containing protein</fullName>
    </recommendedName>
</protein>
<evidence type="ECO:0000259" key="5">
    <source>
        <dbReference type="PROSITE" id="PS51778"/>
    </source>
</evidence>
<comment type="subcellular location">
    <subcellularLocation>
        <location evidence="1">Membrane</location>
    </subcellularLocation>
</comment>
<dbReference type="PANTHER" id="PTHR23319">
    <property type="entry name" value="GRAM DOMAIN CONTAINING 1B, ISOFORM E"/>
    <property type="match status" value="1"/>
</dbReference>
<dbReference type="GO" id="GO:0032366">
    <property type="term" value="P:intracellular sterol transport"/>
    <property type="evidence" value="ECO:0007669"/>
    <property type="project" value="TreeGrafter"/>
</dbReference>
<feature type="compositionally biased region" description="Polar residues" evidence="3">
    <location>
        <begin position="36"/>
        <end position="52"/>
    </location>
</feature>
<evidence type="ECO:0000256" key="2">
    <source>
        <dbReference type="ARBA" id="ARBA00023136"/>
    </source>
</evidence>
<dbReference type="InterPro" id="IPR031968">
    <property type="entry name" value="VASt"/>
</dbReference>
<dbReference type="EMBL" id="HACA01000433">
    <property type="protein sequence ID" value="CDW17794.1"/>
    <property type="molecule type" value="Transcribed_RNA"/>
</dbReference>
<organism evidence="6">
    <name type="scientific">Lepeophtheirus salmonis</name>
    <name type="common">Salmon louse</name>
    <name type="synonym">Caligus salmonis</name>
    <dbReference type="NCBI Taxonomy" id="72036"/>
    <lineage>
        <taxon>Eukaryota</taxon>
        <taxon>Metazoa</taxon>
        <taxon>Ecdysozoa</taxon>
        <taxon>Arthropoda</taxon>
        <taxon>Crustacea</taxon>
        <taxon>Multicrustacea</taxon>
        <taxon>Hexanauplia</taxon>
        <taxon>Copepoda</taxon>
        <taxon>Siphonostomatoida</taxon>
        <taxon>Caligidae</taxon>
        <taxon>Lepeophtheirus</taxon>
    </lineage>
</organism>
<dbReference type="GO" id="GO:0005886">
    <property type="term" value="C:plasma membrane"/>
    <property type="evidence" value="ECO:0007669"/>
    <property type="project" value="TreeGrafter"/>
</dbReference>
<evidence type="ECO:0000313" key="6">
    <source>
        <dbReference type="EMBL" id="CDW17795.1"/>
    </source>
</evidence>
<feature type="compositionally biased region" description="Basic and acidic residues" evidence="3">
    <location>
        <begin position="608"/>
        <end position="618"/>
    </location>
</feature>
<dbReference type="EMBL" id="HACA01000434">
    <property type="protein sequence ID" value="CDW17795.1"/>
    <property type="molecule type" value="Transcribed_RNA"/>
</dbReference>
<reference evidence="6" key="1">
    <citation type="submission" date="2014-05" db="EMBL/GenBank/DDBJ databases">
        <authorList>
            <person name="Chronopoulou M."/>
        </authorList>
    </citation>
    <scope>NUCLEOTIDE SEQUENCE</scope>
    <source>
        <tissue evidence="6">Whole organism</tissue>
    </source>
</reference>
<feature type="compositionally biased region" description="Polar residues" evidence="3">
    <location>
        <begin position="396"/>
        <end position="420"/>
    </location>
</feature>
<evidence type="ECO:0000256" key="1">
    <source>
        <dbReference type="ARBA" id="ARBA00004370"/>
    </source>
</evidence>
<dbReference type="GO" id="GO:0032934">
    <property type="term" value="F:sterol binding"/>
    <property type="evidence" value="ECO:0007669"/>
    <property type="project" value="TreeGrafter"/>
</dbReference>
<feature type="region of interest" description="Disordered" evidence="3">
    <location>
        <begin position="395"/>
        <end position="450"/>
    </location>
</feature>
<dbReference type="OrthoDB" id="2162691at2759"/>
<feature type="region of interest" description="Disordered" evidence="3">
    <location>
        <begin position="147"/>
        <end position="210"/>
    </location>
</feature>
<sequence length="643" mass="71266">MLKQSAGDELPPFPPNSPTSSGSRRKSSVGLFRRNGSPSDGNGELSSSNNSAPGGCLLDIKKKKSRSKSTPCTPFTLNTGVNSLGGFSAIAAAATIGMETLGYELDSLRPEGNVVKHCGVSVTLNDGENILESLSENVRQCESNPTLHCSKTIDTNEKSTLHNNGSGEEPSNETSDSSEDFSPALSSISKEHTENRRKKKRSLPPPPVISIEDNLEEWSSKHVGKDMVDETLQMSVDSLFTHYFTNSKFFLAFHSSRKTSDIVLSPWSQKEDSEDKVRVTNFTISVTHPMGPKSSQVTETQVMKSESRPGYYYMIDVDTVNRGIPYADSFYVTSFFCLSRISDNESRVTIKSTINFKKTVWGILKSFIEKNALTGLEEFYGSLIRTLHAESEVRRSLSSSDHNRKSSTQTGKSSHNSTDVSRTRHSGEPSSEMLYEGRDGKKSRSGRSSHFDIKATASNNEKSFSLLGSFPLKLIITLLIGLFLTNLLLFFKVWTLESKLSSASRGGSGEGSSASYSLNGYSSYYLFQEDLLKLSSLPSPQTKEEWIQLLQKQELIHQIELGKWIEMLEHAMSILRNTENSLSDLEKNLHPWTLNKFRPSLFDKKLKEHSFNRESHPEESEEGTFSSPPSLASSSSAPLKEDL</sequence>
<evidence type="ECO:0000256" key="3">
    <source>
        <dbReference type="SAM" id="MobiDB-lite"/>
    </source>
</evidence>
<keyword evidence="4" id="KW-1133">Transmembrane helix</keyword>
<name>A0A0K2SWA8_LEPSM</name>
<feature type="transmembrane region" description="Helical" evidence="4">
    <location>
        <begin position="470"/>
        <end position="491"/>
    </location>
</feature>
<dbReference type="Pfam" id="PF16016">
    <property type="entry name" value="VASt"/>
    <property type="match status" value="1"/>
</dbReference>
<dbReference type="PANTHER" id="PTHR23319:SF4">
    <property type="entry name" value="GRAM DOMAIN CONTAINING 1B, ISOFORM E"/>
    <property type="match status" value="1"/>
</dbReference>
<evidence type="ECO:0000256" key="4">
    <source>
        <dbReference type="SAM" id="Phobius"/>
    </source>
</evidence>
<dbReference type="PROSITE" id="PS51778">
    <property type="entry name" value="VAST"/>
    <property type="match status" value="1"/>
</dbReference>
<dbReference type="GO" id="GO:0120015">
    <property type="term" value="F:sterol transfer activity"/>
    <property type="evidence" value="ECO:0007669"/>
    <property type="project" value="TreeGrafter"/>
</dbReference>
<dbReference type="GO" id="GO:0005789">
    <property type="term" value="C:endoplasmic reticulum membrane"/>
    <property type="evidence" value="ECO:0007669"/>
    <property type="project" value="TreeGrafter"/>
</dbReference>
<keyword evidence="2 4" id="KW-0472">Membrane</keyword>
<feature type="compositionally biased region" description="Low complexity" evidence="3">
    <location>
        <begin position="626"/>
        <end position="643"/>
    </location>
</feature>
<keyword evidence="4" id="KW-0812">Transmembrane</keyword>
<feature type="region of interest" description="Disordered" evidence="3">
    <location>
        <begin position="1"/>
        <end position="57"/>
    </location>
</feature>
<accession>A0A0K2SWA8</accession>
<dbReference type="AlphaFoldDB" id="A0A0K2SWA8"/>
<proteinExistence type="predicted"/>
<dbReference type="InterPro" id="IPR051482">
    <property type="entry name" value="Cholesterol_transport"/>
</dbReference>
<dbReference type="GO" id="GO:0140268">
    <property type="term" value="C:endoplasmic reticulum-plasma membrane contact site"/>
    <property type="evidence" value="ECO:0007669"/>
    <property type="project" value="TreeGrafter"/>
</dbReference>
<feature type="domain" description="VASt" evidence="5">
    <location>
        <begin position="223"/>
        <end position="395"/>
    </location>
</feature>